<feature type="compositionally biased region" description="Basic and acidic residues" evidence="8">
    <location>
        <begin position="645"/>
        <end position="655"/>
    </location>
</feature>
<accession>A0A517LD16</accession>
<protein>
    <submittedName>
        <fullName evidence="9">Uncharacterized protein</fullName>
    </submittedName>
</protein>
<evidence type="ECO:0000256" key="3">
    <source>
        <dbReference type="ARBA" id="ARBA00022816"/>
    </source>
</evidence>
<feature type="compositionally biased region" description="Acidic residues" evidence="8">
    <location>
        <begin position="581"/>
        <end position="603"/>
    </location>
</feature>
<sequence length="1101" mass="119222">MAPPGLFPLNTGAANSGASNLFPCKPYILPAGIVGTMDDTLADQDEWELRKAIPVSLGQDLDKEADVPIQTQGIQDLSYTGGLRTTGNPIQDTGGRPDEPNKPAGTLPKPEAAHDDDSSSDDSGVGEHPSDMPLDELEVSVRHLDLASVKLTGYERVSPLVFWLQGFGRGNPIHKHFRNMSDKQLATYAHGRKINTALDVLKSELLDRRDRAIVAIQKYHADYMIDKVLDALRDATPEEHNLYDYDDRLNASRVLQQWLKWQRRAARVHGLPPGGPPSQEPLNLDKLMHDRLDKEDTATFRHRYELHASKPQRTKTQGSLVWLPGGSLTYPVNNLPYLSTKKGIPVRLPAATRVWDATEDRTKLTRRMPDYAMLYTPEIDGDGQFYLDQSRHRRGAVAVPAPLPPIPKYDQTTNTWSNPVPPFGMKTSEEAQARSPPASVHGINAPSMYPAELQARLQNTRQTGPPRPSSPQWDVHDVWGLPPRGPKQRDSDQMVFESLPAIKRGRRVVPLERIDPNVTQETDPDDPVWSPPSPKSGPGAPRSCTLSLNEQGNAKFEALLKKHSWQWPKKDPDDSRSSSSGDEEEVEEQIEGEEEEGKEEQEERDDKAVEDDRGKDNDRDGHKPENNAKDRSPDIQDPSVQPQKSDPDTNKEASERSGNTSPVNCQEPTVNSRNSNFLQGIPSEDLITCQKLGLSLTQLPFLLRTSWMSGLRGGGNMSGTFGNSNSTTAPTTLGTHTVSKPAATQAGGGLFGNNTTTSSAPAASSSLFGSALGTSQAPAATTTAGSSVFGGGGLGIGTSKASLFGNNATTTQASSASTGGGGLFSGNNTTSQQANTGSSLFGSSTQTPQNQQTVPAVRIDASNIKPTTRFSELHEDVQQQILAIDEIIQASIEKCLQCSQVLPQLGASVEALPGDVELLETKLETVDGALSRDAQAVGASKEVINADALDALKVFRAVENLKLPAQFHYSSIGGGFNGGSGSGAIDEDGSTDLLPYFGNTANRLEKEIFEYQRVVVEVESHLRTVEGSAVEGIHKVVKRRQMMGASHGQNGVNGHTNARKEGLRELAGTMRGFEEAVLRVAGRVGEARENVVELSMGISRR</sequence>
<dbReference type="GO" id="GO:0051028">
    <property type="term" value="P:mRNA transport"/>
    <property type="evidence" value="ECO:0007669"/>
    <property type="project" value="UniProtKB-KW"/>
</dbReference>
<organism evidence="9 10">
    <name type="scientific">Venturia effusa</name>
    <dbReference type="NCBI Taxonomy" id="50376"/>
    <lineage>
        <taxon>Eukaryota</taxon>
        <taxon>Fungi</taxon>
        <taxon>Dikarya</taxon>
        <taxon>Ascomycota</taxon>
        <taxon>Pezizomycotina</taxon>
        <taxon>Dothideomycetes</taxon>
        <taxon>Pleosporomycetidae</taxon>
        <taxon>Venturiales</taxon>
        <taxon>Venturiaceae</taxon>
        <taxon>Venturia</taxon>
    </lineage>
</organism>
<proteinExistence type="predicted"/>
<evidence type="ECO:0000256" key="7">
    <source>
        <dbReference type="ARBA" id="ARBA00023242"/>
    </source>
</evidence>
<feature type="compositionally biased region" description="Polar residues" evidence="8">
    <location>
        <begin position="72"/>
        <end position="91"/>
    </location>
</feature>
<comment type="subcellular location">
    <subcellularLocation>
        <location evidence="1">Nucleus</location>
        <location evidence="1">Nuclear pore complex</location>
    </subcellularLocation>
</comment>
<keyword evidence="5" id="KW-0811">Translocation</keyword>
<evidence type="ECO:0000256" key="1">
    <source>
        <dbReference type="ARBA" id="ARBA00004567"/>
    </source>
</evidence>
<feature type="compositionally biased region" description="Polar residues" evidence="8">
    <location>
        <begin position="656"/>
        <end position="671"/>
    </location>
</feature>
<keyword evidence="7" id="KW-0539">Nucleus</keyword>
<dbReference type="GO" id="GO:0015031">
    <property type="term" value="P:protein transport"/>
    <property type="evidence" value="ECO:0007669"/>
    <property type="project" value="UniProtKB-KW"/>
</dbReference>
<keyword evidence="10" id="KW-1185">Reference proteome</keyword>
<keyword evidence="3" id="KW-0509">mRNA transport</keyword>
<keyword evidence="4" id="KW-0653">Protein transport</keyword>
<feature type="compositionally biased region" description="Basic and acidic residues" evidence="8">
    <location>
        <begin position="604"/>
        <end position="634"/>
    </location>
</feature>
<feature type="region of interest" description="Disordered" evidence="8">
    <location>
        <begin position="72"/>
        <end position="133"/>
    </location>
</feature>
<evidence type="ECO:0000313" key="9">
    <source>
        <dbReference type="EMBL" id="QDS73538.1"/>
    </source>
</evidence>
<gene>
    <name evidence="9" type="ORF">FKW77_009655</name>
</gene>
<feature type="compositionally biased region" description="Polar residues" evidence="8">
    <location>
        <begin position="832"/>
        <end position="853"/>
    </location>
</feature>
<evidence type="ECO:0000256" key="4">
    <source>
        <dbReference type="ARBA" id="ARBA00022927"/>
    </source>
</evidence>
<dbReference type="Pfam" id="PF21121">
    <property type="entry name" value="Nup49_C"/>
    <property type="match status" value="1"/>
</dbReference>
<dbReference type="Proteomes" id="UP000316270">
    <property type="component" value="Chromosome 9"/>
</dbReference>
<feature type="region of interest" description="Disordered" evidence="8">
    <location>
        <begin position="507"/>
        <end position="551"/>
    </location>
</feature>
<evidence type="ECO:0000256" key="8">
    <source>
        <dbReference type="SAM" id="MobiDB-lite"/>
    </source>
</evidence>
<dbReference type="OrthoDB" id="2538017at2759"/>
<dbReference type="PANTHER" id="PTHR13437">
    <property type="entry name" value="NUCLEOPORIN P58/P45 NUCLEOPORIN-LIKE PROTEIN 1"/>
    <property type="match status" value="1"/>
</dbReference>
<dbReference type="GO" id="GO:0008139">
    <property type="term" value="F:nuclear localization sequence binding"/>
    <property type="evidence" value="ECO:0007669"/>
    <property type="project" value="InterPro"/>
</dbReference>
<evidence type="ECO:0000256" key="2">
    <source>
        <dbReference type="ARBA" id="ARBA00022448"/>
    </source>
</evidence>
<dbReference type="GO" id="GO:0005643">
    <property type="term" value="C:nuclear pore"/>
    <property type="evidence" value="ECO:0007669"/>
    <property type="project" value="UniProtKB-SubCell"/>
</dbReference>
<feature type="region of interest" description="Disordered" evidence="8">
    <location>
        <begin position="810"/>
        <end position="853"/>
    </location>
</feature>
<dbReference type="AlphaFoldDB" id="A0A517LD16"/>
<dbReference type="EMBL" id="CP042193">
    <property type="protein sequence ID" value="QDS73538.1"/>
    <property type="molecule type" value="Genomic_DNA"/>
</dbReference>
<name>A0A517LD16_9PEZI</name>
<dbReference type="InterPro" id="IPR024882">
    <property type="entry name" value="NUP58/p45/49"/>
</dbReference>
<evidence type="ECO:0000256" key="6">
    <source>
        <dbReference type="ARBA" id="ARBA00023132"/>
    </source>
</evidence>
<keyword evidence="2" id="KW-0813">Transport</keyword>
<feature type="region of interest" description="Disordered" evidence="8">
    <location>
        <begin position="421"/>
        <end position="445"/>
    </location>
</feature>
<evidence type="ECO:0000313" key="10">
    <source>
        <dbReference type="Proteomes" id="UP000316270"/>
    </source>
</evidence>
<dbReference type="GO" id="GO:0017056">
    <property type="term" value="F:structural constituent of nuclear pore"/>
    <property type="evidence" value="ECO:0007669"/>
    <property type="project" value="InterPro"/>
</dbReference>
<evidence type="ECO:0000256" key="5">
    <source>
        <dbReference type="ARBA" id="ARBA00023010"/>
    </source>
</evidence>
<keyword evidence="6" id="KW-0906">Nuclear pore complex</keyword>
<dbReference type="STRING" id="50376.A0A517LD16"/>
<feature type="region of interest" description="Disordered" evidence="8">
    <location>
        <begin position="460"/>
        <end position="493"/>
    </location>
</feature>
<feature type="region of interest" description="Disordered" evidence="8">
    <location>
        <begin position="564"/>
        <end position="671"/>
    </location>
</feature>
<reference evidence="9 10" key="1">
    <citation type="submission" date="2019-07" db="EMBL/GenBank/DDBJ databases">
        <title>Finished genome of Venturia effusa.</title>
        <authorList>
            <person name="Young C.A."/>
            <person name="Cox M.P."/>
            <person name="Ganley A.R.D."/>
            <person name="David W.J."/>
        </authorList>
    </citation>
    <scope>NUCLEOTIDE SEQUENCE [LARGE SCALE GENOMIC DNA]</scope>
    <source>
        <strain evidence="10">albino</strain>
    </source>
</reference>
<dbReference type="PANTHER" id="PTHR13437:SF2">
    <property type="entry name" value="NUCLEOPORIN P58_P45"/>
    <property type="match status" value="1"/>
</dbReference>